<dbReference type="InterPro" id="IPR013216">
    <property type="entry name" value="Methyltransf_11"/>
</dbReference>
<sequence>MAVRAPGHSEPPHTRSSPGCGMEQFHHPRPVYTGRGCESRPTPQREQLLSGLTGRVLEIGAGDGIKLTCFPEGLDEIILVEPDPFLRTVAELPASEISTPVRILDGDLMRLPVEDASCDAVICSLVLCCVPRPETTLSEVKRVLRPGGELRFYEHQRSDNAVVALVEAMATPLWARACGGCHPARDTVAAIERAGFGIERLDHLSFDHVSHVLGVARPL</sequence>
<organism evidence="3 4">
    <name type="scientific">Streptosporangium subroseum</name>
    <dbReference type="NCBI Taxonomy" id="106412"/>
    <lineage>
        <taxon>Bacteria</taxon>
        <taxon>Bacillati</taxon>
        <taxon>Actinomycetota</taxon>
        <taxon>Actinomycetes</taxon>
        <taxon>Streptosporangiales</taxon>
        <taxon>Streptosporangiaceae</taxon>
        <taxon>Streptosporangium</taxon>
    </lineage>
</organism>
<dbReference type="AlphaFoldDB" id="A0A239PC01"/>
<dbReference type="Gene3D" id="3.40.50.150">
    <property type="entry name" value="Vaccinia Virus protein VP39"/>
    <property type="match status" value="1"/>
</dbReference>
<dbReference type="Pfam" id="PF08241">
    <property type="entry name" value="Methyltransf_11"/>
    <property type="match status" value="1"/>
</dbReference>
<dbReference type="OrthoDB" id="65624at2"/>
<proteinExistence type="predicted"/>
<feature type="domain" description="Methyltransferase type 11" evidence="2">
    <location>
        <begin position="57"/>
        <end position="151"/>
    </location>
</feature>
<gene>
    <name evidence="3" type="ORF">SAMN05216276_11227</name>
</gene>
<keyword evidence="3" id="KW-0808">Transferase</keyword>
<dbReference type="CDD" id="cd02440">
    <property type="entry name" value="AdoMet_MTases"/>
    <property type="match status" value="1"/>
</dbReference>
<protein>
    <submittedName>
        <fullName evidence="3">Methyltransferase domain-containing protein</fullName>
    </submittedName>
</protein>
<evidence type="ECO:0000313" key="4">
    <source>
        <dbReference type="Proteomes" id="UP000198282"/>
    </source>
</evidence>
<evidence type="ECO:0000259" key="2">
    <source>
        <dbReference type="Pfam" id="PF08241"/>
    </source>
</evidence>
<dbReference type="Proteomes" id="UP000198282">
    <property type="component" value="Unassembled WGS sequence"/>
</dbReference>
<evidence type="ECO:0000313" key="3">
    <source>
        <dbReference type="EMBL" id="SNT64551.1"/>
    </source>
</evidence>
<accession>A0A239PC01</accession>
<name>A0A239PC01_9ACTN</name>
<dbReference type="SUPFAM" id="SSF53335">
    <property type="entry name" value="S-adenosyl-L-methionine-dependent methyltransferases"/>
    <property type="match status" value="1"/>
</dbReference>
<dbReference type="InterPro" id="IPR029063">
    <property type="entry name" value="SAM-dependent_MTases_sf"/>
</dbReference>
<keyword evidence="4" id="KW-1185">Reference proteome</keyword>
<dbReference type="PANTHER" id="PTHR45036:SF1">
    <property type="entry name" value="METHYLTRANSFERASE LIKE 7A"/>
    <property type="match status" value="1"/>
</dbReference>
<dbReference type="InterPro" id="IPR052356">
    <property type="entry name" value="Thiol_S-MT"/>
</dbReference>
<dbReference type="EMBL" id="FZOD01000122">
    <property type="protein sequence ID" value="SNT64551.1"/>
    <property type="molecule type" value="Genomic_DNA"/>
</dbReference>
<dbReference type="PANTHER" id="PTHR45036">
    <property type="entry name" value="METHYLTRANSFERASE LIKE 7B"/>
    <property type="match status" value="1"/>
</dbReference>
<evidence type="ECO:0000256" key="1">
    <source>
        <dbReference type="SAM" id="MobiDB-lite"/>
    </source>
</evidence>
<dbReference type="GO" id="GO:0008757">
    <property type="term" value="F:S-adenosylmethionine-dependent methyltransferase activity"/>
    <property type="evidence" value="ECO:0007669"/>
    <property type="project" value="InterPro"/>
</dbReference>
<keyword evidence="3" id="KW-0489">Methyltransferase</keyword>
<reference evidence="3 4" key="1">
    <citation type="submission" date="2017-06" db="EMBL/GenBank/DDBJ databases">
        <authorList>
            <person name="Kim H.J."/>
            <person name="Triplett B.A."/>
        </authorList>
    </citation>
    <scope>NUCLEOTIDE SEQUENCE [LARGE SCALE GENOMIC DNA]</scope>
    <source>
        <strain evidence="3 4">CGMCC 4.2132</strain>
    </source>
</reference>
<dbReference type="GO" id="GO:0032259">
    <property type="term" value="P:methylation"/>
    <property type="evidence" value="ECO:0007669"/>
    <property type="project" value="UniProtKB-KW"/>
</dbReference>
<feature type="region of interest" description="Disordered" evidence="1">
    <location>
        <begin position="1"/>
        <end position="25"/>
    </location>
</feature>